<dbReference type="Proteomes" id="UP000675781">
    <property type="component" value="Unassembled WGS sequence"/>
</dbReference>
<dbReference type="Pfam" id="PF12802">
    <property type="entry name" value="MarR_2"/>
    <property type="match status" value="1"/>
</dbReference>
<evidence type="ECO:0000313" key="6">
    <source>
        <dbReference type="Proteomes" id="UP000675781"/>
    </source>
</evidence>
<dbReference type="RefSeq" id="WP_212529889.1">
    <property type="nucleotide sequence ID" value="NZ_JAGSOG010000093.1"/>
</dbReference>
<dbReference type="InterPro" id="IPR036390">
    <property type="entry name" value="WH_DNA-bd_sf"/>
</dbReference>
<dbReference type="InterPro" id="IPR000835">
    <property type="entry name" value="HTH_MarR-typ"/>
</dbReference>
<organism evidence="5 6">
    <name type="scientific">Actinospica durhamensis</name>
    <dbReference type="NCBI Taxonomy" id="1508375"/>
    <lineage>
        <taxon>Bacteria</taxon>
        <taxon>Bacillati</taxon>
        <taxon>Actinomycetota</taxon>
        <taxon>Actinomycetes</taxon>
        <taxon>Catenulisporales</taxon>
        <taxon>Actinospicaceae</taxon>
        <taxon>Actinospica</taxon>
    </lineage>
</organism>
<evidence type="ECO:0000256" key="2">
    <source>
        <dbReference type="ARBA" id="ARBA00023125"/>
    </source>
</evidence>
<sequence length="168" mass="18104">MTVDPPPPLDRGLAEDLSTSLSALNRTVRRHVRSHLHFEPLAGAQGELLRLVVERPGISVSAAAKELRLAANSVSTQVQQLARLGYLSREASPADRRGAVLRATADGQERLARWADERAELFARQLHRLSGPDLDALTAALPALRALAEAISTDETDLHPAVAERSAS</sequence>
<name>A0A941ERY3_9ACTN</name>
<keyword evidence="6" id="KW-1185">Reference proteome</keyword>
<comment type="caution">
    <text evidence="5">The sequence shown here is derived from an EMBL/GenBank/DDBJ whole genome shotgun (WGS) entry which is preliminary data.</text>
</comment>
<dbReference type="SUPFAM" id="SSF46785">
    <property type="entry name" value="Winged helix' DNA-binding domain"/>
    <property type="match status" value="1"/>
</dbReference>
<dbReference type="InterPro" id="IPR036388">
    <property type="entry name" value="WH-like_DNA-bd_sf"/>
</dbReference>
<keyword evidence="3" id="KW-0804">Transcription</keyword>
<dbReference type="SMART" id="SM00347">
    <property type="entry name" value="HTH_MARR"/>
    <property type="match status" value="1"/>
</dbReference>
<keyword evidence="2" id="KW-0238">DNA-binding</keyword>
<evidence type="ECO:0000313" key="5">
    <source>
        <dbReference type="EMBL" id="MBR7835398.1"/>
    </source>
</evidence>
<dbReference type="InterPro" id="IPR052526">
    <property type="entry name" value="HTH-type_Bedaq_tolerance"/>
</dbReference>
<proteinExistence type="predicted"/>
<evidence type="ECO:0000259" key="4">
    <source>
        <dbReference type="PROSITE" id="PS50995"/>
    </source>
</evidence>
<reference evidence="5" key="1">
    <citation type="submission" date="2021-04" db="EMBL/GenBank/DDBJ databases">
        <title>Genome based classification of Actinospica acidithermotolerans sp. nov., an actinobacterium isolated from an Indonesian hot spring.</title>
        <authorList>
            <person name="Kusuma A.B."/>
            <person name="Putra K.E."/>
            <person name="Nafisah S."/>
            <person name="Loh J."/>
            <person name="Nouioui I."/>
            <person name="Goodfellow M."/>
        </authorList>
    </citation>
    <scope>NUCLEOTIDE SEQUENCE</scope>
    <source>
        <strain evidence="5">CSCA 57</strain>
    </source>
</reference>
<feature type="domain" description="HTH marR-type" evidence="4">
    <location>
        <begin position="14"/>
        <end position="146"/>
    </location>
</feature>
<dbReference type="GO" id="GO:0003700">
    <property type="term" value="F:DNA-binding transcription factor activity"/>
    <property type="evidence" value="ECO:0007669"/>
    <property type="project" value="InterPro"/>
</dbReference>
<gene>
    <name evidence="5" type="ORF">KDL01_19140</name>
</gene>
<dbReference type="PROSITE" id="PS50995">
    <property type="entry name" value="HTH_MARR_2"/>
    <property type="match status" value="1"/>
</dbReference>
<keyword evidence="1" id="KW-0805">Transcription regulation</keyword>
<dbReference type="InterPro" id="IPR023187">
    <property type="entry name" value="Tscrpt_reg_MarR-type_CS"/>
</dbReference>
<dbReference type="PANTHER" id="PTHR39515">
    <property type="entry name" value="CONSERVED PROTEIN"/>
    <property type="match status" value="1"/>
</dbReference>
<dbReference type="PANTHER" id="PTHR39515:SF2">
    <property type="entry name" value="HTH-TYPE TRANSCRIPTIONAL REGULATOR RV0880"/>
    <property type="match status" value="1"/>
</dbReference>
<dbReference type="Gene3D" id="1.10.10.10">
    <property type="entry name" value="Winged helix-like DNA-binding domain superfamily/Winged helix DNA-binding domain"/>
    <property type="match status" value="1"/>
</dbReference>
<protein>
    <submittedName>
        <fullName evidence="5">MarR family transcriptional regulator</fullName>
    </submittedName>
</protein>
<dbReference type="EMBL" id="JAGSOG010000093">
    <property type="protein sequence ID" value="MBR7835398.1"/>
    <property type="molecule type" value="Genomic_DNA"/>
</dbReference>
<evidence type="ECO:0000256" key="3">
    <source>
        <dbReference type="ARBA" id="ARBA00023163"/>
    </source>
</evidence>
<evidence type="ECO:0000256" key="1">
    <source>
        <dbReference type="ARBA" id="ARBA00023015"/>
    </source>
</evidence>
<dbReference type="AlphaFoldDB" id="A0A941ERY3"/>
<dbReference type="GO" id="GO:0003677">
    <property type="term" value="F:DNA binding"/>
    <property type="evidence" value="ECO:0007669"/>
    <property type="project" value="UniProtKB-KW"/>
</dbReference>
<accession>A0A941ERY3</accession>
<dbReference type="PROSITE" id="PS01117">
    <property type="entry name" value="HTH_MARR_1"/>
    <property type="match status" value="1"/>
</dbReference>